<organism evidence="2 3">
    <name type="scientific">Mycena citricolor</name>
    <dbReference type="NCBI Taxonomy" id="2018698"/>
    <lineage>
        <taxon>Eukaryota</taxon>
        <taxon>Fungi</taxon>
        <taxon>Dikarya</taxon>
        <taxon>Basidiomycota</taxon>
        <taxon>Agaricomycotina</taxon>
        <taxon>Agaricomycetes</taxon>
        <taxon>Agaricomycetidae</taxon>
        <taxon>Agaricales</taxon>
        <taxon>Marasmiineae</taxon>
        <taxon>Mycenaceae</taxon>
        <taxon>Mycena</taxon>
    </lineage>
</organism>
<accession>A0AAD2JZX3</accession>
<sequence>MGMACVYGQGFACGERVNESGHEVWDGTGDGGRGTKGNWGEETHPARQCSVQKARSLQQYLSGGRSVRRYAGQRTGVGCARVAPTRVLSLRRTETIWGRRSGGQR</sequence>
<protein>
    <submittedName>
        <fullName evidence="2">Uncharacterized protein</fullName>
    </submittedName>
</protein>
<keyword evidence="3" id="KW-1185">Reference proteome</keyword>
<gene>
    <name evidence="2" type="ORF">MYCIT1_LOCUS16198</name>
</gene>
<feature type="region of interest" description="Disordered" evidence="1">
    <location>
        <begin position="22"/>
        <end position="48"/>
    </location>
</feature>
<reference evidence="2" key="1">
    <citation type="submission" date="2023-11" db="EMBL/GenBank/DDBJ databases">
        <authorList>
            <person name="De Vega J J."/>
            <person name="De Vega J J."/>
        </authorList>
    </citation>
    <scope>NUCLEOTIDE SEQUENCE</scope>
</reference>
<evidence type="ECO:0000313" key="3">
    <source>
        <dbReference type="Proteomes" id="UP001295794"/>
    </source>
</evidence>
<evidence type="ECO:0000256" key="1">
    <source>
        <dbReference type="SAM" id="MobiDB-lite"/>
    </source>
</evidence>
<comment type="caution">
    <text evidence="2">The sequence shown here is derived from an EMBL/GenBank/DDBJ whole genome shotgun (WGS) entry which is preliminary data.</text>
</comment>
<feature type="compositionally biased region" description="Gly residues" evidence="1">
    <location>
        <begin position="28"/>
        <end position="37"/>
    </location>
</feature>
<dbReference type="EMBL" id="CAVNYO010000169">
    <property type="protein sequence ID" value="CAK5271268.1"/>
    <property type="molecule type" value="Genomic_DNA"/>
</dbReference>
<feature type="non-terminal residue" evidence="2">
    <location>
        <position position="105"/>
    </location>
</feature>
<dbReference type="Proteomes" id="UP001295794">
    <property type="component" value="Unassembled WGS sequence"/>
</dbReference>
<name>A0AAD2JZX3_9AGAR</name>
<evidence type="ECO:0000313" key="2">
    <source>
        <dbReference type="EMBL" id="CAK5271268.1"/>
    </source>
</evidence>
<proteinExistence type="predicted"/>
<dbReference type="AlphaFoldDB" id="A0AAD2JZX3"/>